<dbReference type="InterPro" id="IPR029069">
    <property type="entry name" value="HotDog_dom_sf"/>
</dbReference>
<dbReference type="SUPFAM" id="SSF54637">
    <property type="entry name" value="Thioesterase/thiol ester dehydrase-isomerase"/>
    <property type="match status" value="1"/>
</dbReference>
<sequence length="157" mass="18023">MSDGAWAWSPSHPAVLLGDLCPRRSARTLKHVAACSKSSRPFEATCTKKIMPIIKKKGKFFEAEMMVPREEMFASFGCCMSSIARTGRAMAVYEFDFKYFAPLKRGDKFVVMMRIAQIKGVRMLIEYFIETLPERKVSIHVRGTWSPPCDHEYVMHY</sequence>
<comment type="caution">
    <text evidence="1">The sequence shown here is derived from an EMBL/GenBank/DDBJ whole genome shotgun (WGS) entry which is preliminary data.</text>
</comment>
<gene>
    <name evidence="1" type="ORF">EJB05_20498</name>
</gene>
<proteinExistence type="predicted"/>
<evidence type="ECO:0000313" key="2">
    <source>
        <dbReference type="Proteomes" id="UP000324897"/>
    </source>
</evidence>
<dbReference type="GO" id="GO:0016297">
    <property type="term" value="F:fatty acyl-[ACP] hydrolase activity"/>
    <property type="evidence" value="ECO:0007669"/>
    <property type="project" value="TreeGrafter"/>
</dbReference>
<evidence type="ECO:0000313" key="1">
    <source>
        <dbReference type="EMBL" id="TVU28959.1"/>
    </source>
</evidence>
<dbReference type="PANTHER" id="PTHR31793:SF4">
    <property type="entry name" value="OS02G0659700 PROTEIN"/>
    <property type="match status" value="1"/>
</dbReference>
<dbReference type="Gene3D" id="3.10.129.10">
    <property type="entry name" value="Hotdog Thioesterase"/>
    <property type="match status" value="1"/>
</dbReference>
<dbReference type="Gramene" id="TVU28959">
    <property type="protein sequence ID" value="TVU28959"/>
    <property type="gene ID" value="EJB05_20498"/>
</dbReference>
<dbReference type="AlphaFoldDB" id="A0A5J9UYM8"/>
<dbReference type="PANTHER" id="PTHR31793">
    <property type="entry name" value="4-HYDROXYBENZOYL-COA THIOESTERASE FAMILY MEMBER"/>
    <property type="match status" value="1"/>
</dbReference>
<reference evidence="1 2" key="1">
    <citation type="journal article" date="2019" name="Sci. Rep.">
        <title>A high-quality genome of Eragrostis curvula grass provides insights into Poaceae evolution and supports new strategies to enhance forage quality.</title>
        <authorList>
            <person name="Carballo J."/>
            <person name="Santos B.A.C.M."/>
            <person name="Zappacosta D."/>
            <person name="Garbus I."/>
            <person name="Selva J.P."/>
            <person name="Gallo C.A."/>
            <person name="Diaz A."/>
            <person name="Albertini E."/>
            <person name="Caccamo M."/>
            <person name="Echenique V."/>
        </authorList>
    </citation>
    <scope>NUCLEOTIDE SEQUENCE [LARGE SCALE GENOMIC DNA]</scope>
    <source>
        <strain evidence="2">cv. Victoria</strain>
        <tissue evidence="1">Leaf</tissue>
    </source>
</reference>
<feature type="non-terminal residue" evidence="1">
    <location>
        <position position="1"/>
    </location>
</feature>
<dbReference type="EMBL" id="RWGY01000011">
    <property type="protein sequence ID" value="TVU28959.1"/>
    <property type="molecule type" value="Genomic_DNA"/>
</dbReference>
<protein>
    <submittedName>
        <fullName evidence="1">Uncharacterized protein</fullName>
    </submittedName>
</protein>
<dbReference type="InterPro" id="IPR050563">
    <property type="entry name" value="4-hydroxybenzoyl-CoA_TE"/>
</dbReference>
<organism evidence="1 2">
    <name type="scientific">Eragrostis curvula</name>
    <name type="common">weeping love grass</name>
    <dbReference type="NCBI Taxonomy" id="38414"/>
    <lineage>
        <taxon>Eukaryota</taxon>
        <taxon>Viridiplantae</taxon>
        <taxon>Streptophyta</taxon>
        <taxon>Embryophyta</taxon>
        <taxon>Tracheophyta</taxon>
        <taxon>Spermatophyta</taxon>
        <taxon>Magnoliopsida</taxon>
        <taxon>Liliopsida</taxon>
        <taxon>Poales</taxon>
        <taxon>Poaceae</taxon>
        <taxon>PACMAD clade</taxon>
        <taxon>Chloridoideae</taxon>
        <taxon>Eragrostideae</taxon>
        <taxon>Eragrostidinae</taxon>
        <taxon>Eragrostis</taxon>
    </lineage>
</organism>
<dbReference type="Proteomes" id="UP000324897">
    <property type="component" value="Chromosome 1"/>
</dbReference>
<keyword evidence="2" id="KW-1185">Reference proteome</keyword>
<dbReference type="OrthoDB" id="588330at2759"/>
<dbReference type="GO" id="GO:0009507">
    <property type="term" value="C:chloroplast"/>
    <property type="evidence" value="ECO:0007669"/>
    <property type="project" value="TreeGrafter"/>
</dbReference>
<name>A0A5J9UYM8_9POAL</name>
<accession>A0A5J9UYM8</accession>